<evidence type="ECO:0000256" key="1">
    <source>
        <dbReference type="ARBA" id="ARBA00007378"/>
    </source>
</evidence>
<gene>
    <name evidence="2" type="ORF">GCM10010529_24340</name>
</gene>
<dbReference type="Gene3D" id="3.30.300.20">
    <property type="match status" value="1"/>
</dbReference>
<reference evidence="3" key="1">
    <citation type="journal article" date="2019" name="Int. J. Syst. Evol. Microbiol.">
        <title>The Global Catalogue of Microorganisms (GCM) 10K type strain sequencing project: providing services to taxonomists for standard genome sequencing and annotation.</title>
        <authorList>
            <consortium name="The Broad Institute Genomics Platform"/>
            <consortium name="The Broad Institute Genome Sequencing Center for Infectious Disease"/>
            <person name="Wu L."/>
            <person name="Ma J."/>
        </authorList>
    </citation>
    <scope>NUCLEOTIDE SEQUENCE [LARGE SCALE GENOMIC DNA]</scope>
    <source>
        <strain evidence="3">JCM 14309</strain>
    </source>
</reference>
<dbReference type="InterPro" id="IPR036102">
    <property type="entry name" value="OsmC/Ohrsf"/>
</dbReference>
<dbReference type="Pfam" id="PF02566">
    <property type="entry name" value="OsmC"/>
    <property type="match status" value="1"/>
</dbReference>
<evidence type="ECO:0000313" key="3">
    <source>
        <dbReference type="Proteomes" id="UP001500236"/>
    </source>
</evidence>
<sequence length="162" mass="16735">MTTTPDDDACPLYTARVVNDGGTSGHVRAAGGPSLPTASPFDAVPAEGSRAGADPEQLLGMTWSTCLNATLEVVLAEAGITARSRVCVEVELHRERSGVGYRFVPRAAAAVEGLRPAQARVHVEAAHARCPVSKLLTGAADVSGGHPGPRVEAVEFSDLPAR</sequence>
<dbReference type="SUPFAM" id="SSF82784">
    <property type="entry name" value="OsmC-like"/>
    <property type="match status" value="1"/>
</dbReference>
<accession>A0ABP6M0W3</accession>
<name>A0ABP6M0W3_9MICC</name>
<dbReference type="Proteomes" id="UP001500236">
    <property type="component" value="Unassembled WGS sequence"/>
</dbReference>
<dbReference type="EMBL" id="BAAAVT010000016">
    <property type="protein sequence ID" value="GAA3071248.1"/>
    <property type="molecule type" value="Genomic_DNA"/>
</dbReference>
<keyword evidence="3" id="KW-1185">Reference proteome</keyword>
<evidence type="ECO:0000313" key="2">
    <source>
        <dbReference type="EMBL" id="GAA3071248.1"/>
    </source>
</evidence>
<organism evidence="2 3">
    <name type="scientific">Nesterenkonia aethiopica</name>
    <dbReference type="NCBI Taxonomy" id="269144"/>
    <lineage>
        <taxon>Bacteria</taxon>
        <taxon>Bacillati</taxon>
        <taxon>Actinomycetota</taxon>
        <taxon>Actinomycetes</taxon>
        <taxon>Micrococcales</taxon>
        <taxon>Micrococcaceae</taxon>
        <taxon>Nesterenkonia</taxon>
    </lineage>
</organism>
<dbReference type="InterPro" id="IPR015946">
    <property type="entry name" value="KH_dom-like_a/b"/>
</dbReference>
<dbReference type="PANTHER" id="PTHR33797">
    <property type="entry name" value="ORGANIC HYDROPEROXIDE RESISTANCE PROTEIN-LIKE"/>
    <property type="match status" value="1"/>
</dbReference>
<comment type="caution">
    <text evidence="2">The sequence shown here is derived from an EMBL/GenBank/DDBJ whole genome shotgun (WGS) entry which is preliminary data.</text>
</comment>
<proteinExistence type="inferred from homology"/>
<protein>
    <submittedName>
        <fullName evidence="2">OsmC family protein</fullName>
    </submittedName>
</protein>
<comment type="similarity">
    <text evidence="1">Belongs to the OsmC/Ohr family.</text>
</comment>
<dbReference type="InterPro" id="IPR019953">
    <property type="entry name" value="OHR"/>
</dbReference>
<dbReference type="RefSeq" id="WP_344684230.1">
    <property type="nucleotide sequence ID" value="NZ_BAAAVT010000016.1"/>
</dbReference>
<dbReference type="PANTHER" id="PTHR33797:SF2">
    <property type="entry name" value="ORGANIC HYDROPEROXIDE RESISTANCE PROTEIN-LIKE"/>
    <property type="match status" value="1"/>
</dbReference>
<dbReference type="InterPro" id="IPR003718">
    <property type="entry name" value="OsmC/Ohr_fam"/>
</dbReference>